<accession>A0A1X0PAJ7</accession>
<dbReference type="PANTHER" id="PTHR11139">
    <property type="entry name" value="ATAXIA TELANGIECTASIA MUTATED ATM -RELATED"/>
    <property type="match status" value="1"/>
</dbReference>
<keyword evidence="3" id="KW-0677">Repeat</keyword>
<dbReference type="SMART" id="SM01343">
    <property type="entry name" value="FATC"/>
    <property type="match status" value="1"/>
</dbReference>
<dbReference type="SUPFAM" id="SSF48371">
    <property type="entry name" value="ARM repeat"/>
    <property type="match status" value="1"/>
</dbReference>
<dbReference type="EC" id="2.7.11.1" evidence="9"/>
<dbReference type="Proteomes" id="UP000192257">
    <property type="component" value="Unassembled WGS sequence"/>
</dbReference>
<dbReference type="PANTHER" id="PTHR11139:SF126">
    <property type="entry name" value="SERINE_THREONINE-PROTEIN KINASE TOR"/>
    <property type="match status" value="1"/>
</dbReference>
<evidence type="ECO:0000313" key="13">
    <source>
        <dbReference type="EMBL" id="ORC93845.1"/>
    </source>
</evidence>
<dbReference type="Gene3D" id="1.25.10.10">
    <property type="entry name" value="Leucine-rich Repeat Variant"/>
    <property type="match status" value="2"/>
</dbReference>
<dbReference type="GO" id="GO:0044877">
    <property type="term" value="F:protein-containing complex binding"/>
    <property type="evidence" value="ECO:0007669"/>
    <property type="project" value="InterPro"/>
</dbReference>
<evidence type="ECO:0000256" key="7">
    <source>
        <dbReference type="ARBA" id="ARBA00047899"/>
    </source>
</evidence>
<dbReference type="InterPro" id="IPR009076">
    <property type="entry name" value="FRB_dom"/>
</dbReference>
<dbReference type="Pfam" id="PF00454">
    <property type="entry name" value="PI3_PI4_kinase"/>
    <property type="match status" value="1"/>
</dbReference>
<dbReference type="GO" id="GO:0016242">
    <property type="term" value="P:negative regulation of macroautophagy"/>
    <property type="evidence" value="ECO:0007669"/>
    <property type="project" value="TreeGrafter"/>
</dbReference>
<dbReference type="SMART" id="SM01345">
    <property type="entry name" value="Rapamycin_bind"/>
    <property type="match status" value="1"/>
</dbReference>
<dbReference type="STRING" id="67003.A0A1X0PAJ7"/>
<keyword evidence="14" id="KW-1185">Reference proteome</keyword>
<dbReference type="FunFam" id="1.10.1070.11:FF:000039">
    <property type="entry name" value="Serine/threonine-protein kinase TOR"/>
    <property type="match status" value="1"/>
</dbReference>
<dbReference type="GO" id="GO:0106310">
    <property type="term" value="F:protein serine kinase activity"/>
    <property type="evidence" value="ECO:0007669"/>
    <property type="project" value="RHEA"/>
</dbReference>
<dbReference type="PROSITE" id="PS51190">
    <property type="entry name" value="FATC"/>
    <property type="match status" value="1"/>
</dbReference>
<dbReference type="GO" id="GO:0004674">
    <property type="term" value="F:protein serine/threonine kinase activity"/>
    <property type="evidence" value="ECO:0007669"/>
    <property type="project" value="UniProtKB-KW"/>
</dbReference>
<evidence type="ECO:0000256" key="6">
    <source>
        <dbReference type="ARBA" id="ARBA00022840"/>
    </source>
</evidence>
<dbReference type="Pfam" id="PF11865">
    <property type="entry name" value="mTOR_dom"/>
    <property type="match status" value="1"/>
</dbReference>
<dbReference type="SUPFAM" id="SSF47212">
    <property type="entry name" value="FKBP12-rapamycin-binding domain of FKBP-rapamycin-associated protein (FRAP)"/>
    <property type="match status" value="1"/>
</dbReference>
<keyword evidence="5 9" id="KW-0418">Kinase</keyword>
<dbReference type="Pfam" id="PF02260">
    <property type="entry name" value="FATC"/>
    <property type="match status" value="1"/>
</dbReference>
<dbReference type="PROSITE" id="PS50290">
    <property type="entry name" value="PI3_4_KINASE_3"/>
    <property type="match status" value="1"/>
</dbReference>
<dbReference type="InterPro" id="IPR000403">
    <property type="entry name" value="PI3/4_kinase_cat_dom"/>
</dbReference>
<dbReference type="InterPro" id="IPR036738">
    <property type="entry name" value="FRB_sf"/>
</dbReference>
<evidence type="ECO:0000259" key="11">
    <source>
        <dbReference type="PROSITE" id="PS51189"/>
    </source>
</evidence>
<dbReference type="SMART" id="SM01346">
    <property type="entry name" value="DUF3385"/>
    <property type="match status" value="1"/>
</dbReference>
<dbReference type="VEuPathDB" id="TriTrypDB:TM35_000017220"/>
<gene>
    <name evidence="13" type="ORF">TM35_000017220</name>
</gene>
<sequence>MSITSDASTLGVTIREIAGHPEKRTMLVEDCVKQVKELQRKNLQEYENAISSLLMCLESFDVVGGDANEVTCALTALDILLKLDLTTSQVSQCNSYVRLCLCAVNSTSLAVEASETFVKTLVNCMTSDFVRSQIDDALSWIELTEPNMVARRLCGLLLLKEVALRLPMFILPKVNNLFEKLWSGLASSHEMIRNTSLQLFKISGKLLSNRSPTLRAKTLDTLLHQLKSNLAAKSRESNMAGLLAFETVVMSSIGSSSQPRYEDVSIMLVPYVMSGGSSTSSELVRKLLFRCLVVLCRYSTTLFITNQLKDTVNFTLKSIQNLFQHCAAFDMLSDIIPMVGRRAFAPFVKETCDAIRFVSEKSPTPCWESLKCFSVICRECQPADVEVYIDSCIENVFKWGLSSQLIECMRDIITFTSAKYRTKLEEDLLDMISVTLCGLPFRQHPGVKMHTAIHPESDPTESQIVVALSALRQFGFSNSELMGDFLRDSVLPLIDSNNISVRNAAIRTIVTLLIPNGVKGELTMARRICVDMIVSRMLLVGLANPDPVIRETVLSSFTPPFYPYLSEMQFLTQLYAALGDEAISCRVAATELLCRLIDHDPSHILPILRKEMLQILYAISESQNVIAVQNGLQLLDAFASNAPQFVVNFSDGIVKAVRHHFLSLSIHSTLSQSLLRSCTSVARAARFFGRVELVFTVEVGRVCEFLDSLPLDAEFVTLRLWCLRFLDVTLSPQMGGRPPYDLYPYLYRQLSGILKNSDDDLNVRLEALRCAGSIGALDTNIFHSLGIDQVTKQSKLDRSAPNVLTHAMCCRFILRAIATLLDPNEKRFSGSRDGLLRVGIQTILNIGERCPCSRAEMNVVISPVVRAASELRGDRLLGTVLYELTHIIKYVGVAVLSDVDVLYNFFEDVWVKCPTYRFLTVRLASTVANFEVEGHQVFRDINAHILPIKFDALNDDDSSEYLRYAIIEYIVKHTDALQAYTQMVVTNLLRATQRNSIDFVICVVTALRVVCWRISVDELAGVIVRGLLTSLRQHFSSLTRVTEVTTFSNRIMSVFSVLIVQMQGEFIKYSSEILRTLKTLRISNTEFMTLHGLVVKGFRCVLSESSLSEHHDQLLRLLKKCESMALRGILRLGDVWSPTTNVEDTSSAFSDDERPLPFSEQRIILNTKALPLAKEEWLKWIDHFSIVIMQESPYRVFRCVSLPIGTNATPLVERSPQFTQDIMRLAFRTLWNFSSAGVRASIADFFRQTLQQPLRSSAVPDDVITALLSLTEYMDIVGTTLPIAAGDLFECAWRRGMLAKALYWCEAAYREEPASAVEPLITLYSELHQADSAVSILNGANENQKRYLLQQSGLLKVAGFTETLRLTQFELDNEMGWSESSSEGLAKPLPYRSKTLRKVRGISGKSFSEVNTSFRSEDGTLDLQLERETRQMLSLSEFGDYDKVLEKWTLLFKKQNEKEVENEENILTYVSQYAADASIRLQSWNTLEESLHWLPQDSVLYHISLAAMNIHKGEYDNAMLAVNEGRKLLLEDLSGLLHESYTRAYEGLVVAQQLSELEEVVVAKRSIEASSMRQLGRISRLWNQRIEMMSPTVTVWKKVLGVRGLLIPPSEDITVRLKFVKLCRREKAKQLERFTLGQLLGYRCPTYEQLMSRNSNPSVVMQYIIFLSANGELGPKSPYGLESDLLKKMIDTHSKAENAVLLSRAYARLGKNAKLEEAVECYKAATLYDPNWFHAWRMYAETNVELLDIAYSDSACAAAIEGYIKSIEVGNSDSTMIQDVLKLLTLLSRHCDHESGLKEMRKRVLDLSSRAWHLVVPQLIARLDSGSDGSCQLVADILTSVAFDFPLSLIYPLNLCAMSDSERRKKWANTILEKLQNKYPVIVLQGRILVDELLRLSELIYEEWYDQFEAAATAFFGRRNYHEMVEILLPLHEKLNRAPETIVEAEFICKYSSSLDEAQGWVCSYLQSGSIADLHSAWHIYHGVYRQIDEQIKSHNRLHLPFCSPKLFEARNLAVGIPDAMPVEEGSVSCIASFNDTLVVISSKQRPKRLSVITVEGKKQKYLLKGREDLRLDERVMQLFRLVNTLMMSDSRTCKNSGFLIQRYSVTPLKDTVGLIGWVSGCDTLHELVKKYRVSRGIPSELEFRMLNQILVYDNPKAYDYLTVMSKVEVMEFLADHTSGHDIRKAMWASAASCETWLEQRQVYTTSLSTTSVVGYILGLGDRHPNNIMIQRTSGLIVHIDFGDCFEVAMTRDKFPEKVPFRLTRMLRNALDVSGVNGSYRTTAETAMWVLRDGCHSVLAILEAFIQDPLISWRLMNHPGEEPEPSNDHRTIEEQLRTVRIQSHAAYPVGAPRDSTSTEAIKYVDTTSMHEEVDMLHKGVTIFQRVRSKLQGNDFLQTEGSGVSMDPKVQVARLIVEATDITNVAQSWSGWYPFW</sequence>
<dbReference type="SMART" id="SM00146">
    <property type="entry name" value="PI3Kc"/>
    <property type="match status" value="1"/>
</dbReference>
<dbReference type="Gene3D" id="1.20.120.150">
    <property type="entry name" value="FKBP12-rapamycin binding domain"/>
    <property type="match status" value="1"/>
</dbReference>
<name>A0A1X0PAJ7_9TRYP</name>
<keyword evidence="2 9" id="KW-0808">Transferase</keyword>
<dbReference type="Gene3D" id="3.30.1010.10">
    <property type="entry name" value="Phosphatidylinositol 3-kinase Catalytic Subunit, Chain A, domain 4"/>
    <property type="match status" value="1"/>
</dbReference>
<dbReference type="GO" id="GO:0031932">
    <property type="term" value="C:TORC2 complex"/>
    <property type="evidence" value="ECO:0007669"/>
    <property type="project" value="TreeGrafter"/>
</dbReference>
<feature type="domain" description="FATC" evidence="12">
    <location>
        <begin position="2403"/>
        <end position="2435"/>
    </location>
</feature>
<dbReference type="InterPro" id="IPR011989">
    <property type="entry name" value="ARM-like"/>
</dbReference>
<evidence type="ECO:0000256" key="5">
    <source>
        <dbReference type="ARBA" id="ARBA00022777"/>
    </source>
</evidence>
<keyword evidence="6 9" id="KW-0067">ATP-binding</keyword>
<evidence type="ECO:0000256" key="2">
    <source>
        <dbReference type="ARBA" id="ARBA00022679"/>
    </source>
</evidence>
<dbReference type="InterPro" id="IPR026683">
    <property type="entry name" value="TOR_cat"/>
</dbReference>
<evidence type="ECO:0000256" key="4">
    <source>
        <dbReference type="ARBA" id="ARBA00022741"/>
    </source>
</evidence>
<comment type="catalytic activity">
    <reaction evidence="8">
        <text>L-seryl-[protein] + ATP = O-phospho-L-seryl-[protein] + ADP + H(+)</text>
        <dbReference type="Rhea" id="RHEA:17989"/>
        <dbReference type="Rhea" id="RHEA-COMP:9863"/>
        <dbReference type="Rhea" id="RHEA-COMP:11604"/>
        <dbReference type="ChEBI" id="CHEBI:15378"/>
        <dbReference type="ChEBI" id="CHEBI:29999"/>
        <dbReference type="ChEBI" id="CHEBI:30616"/>
        <dbReference type="ChEBI" id="CHEBI:83421"/>
        <dbReference type="ChEBI" id="CHEBI:456216"/>
        <dbReference type="EC" id="2.7.11.1"/>
    </reaction>
</comment>
<dbReference type="Pfam" id="PF08771">
    <property type="entry name" value="FRB_dom"/>
    <property type="match status" value="1"/>
</dbReference>
<dbReference type="GO" id="GO:0005737">
    <property type="term" value="C:cytoplasm"/>
    <property type="evidence" value="ECO:0007669"/>
    <property type="project" value="TreeGrafter"/>
</dbReference>
<comment type="catalytic activity">
    <reaction evidence="7 9">
        <text>L-threonyl-[protein] + ATP = O-phospho-L-threonyl-[protein] + ADP + H(+)</text>
        <dbReference type="Rhea" id="RHEA:46608"/>
        <dbReference type="Rhea" id="RHEA-COMP:11060"/>
        <dbReference type="Rhea" id="RHEA-COMP:11605"/>
        <dbReference type="ChEBI" id="CHEBI:15378"/>
        <dbReference type="ChEBI" id="CHEBI:30013"/>
        <dbReference type="ChEBI" id="CHEBI:30616"/>
        <dbReference type="ChEBI" id="CHEBI:61977"/>
        <dbReference type="ChEBI" id="CHEBI:456216"/>
        <dbReference type="EC" id="2.7.11.1"/>
    </reaction>
</comment>
<dbReference type="GeneID" id="39981183"/>
<evidence type="ECO:0000256" key="1">
    <source>
        <dbReference type="ARBA" id="ARBA00011031"/>
    </source>
</evidence>
<feature type="domain" description="PI3K/PI4K catalytic" evidence="10">
    <location>
        <begin position="2034"/>
        <end position="2351"/>
    </location>
</feature>
<protein>
    <recommendedName>
        <fullName evidence="9">Serine/threonine-protein kinase TOR</fullName>
        <ecNumber evidence="9">2.7.11.1</ecNumber>
    </recommendedName>
</protein>
<dbReference type="Pfam" id="PF02259">
    <property type="entry name" value="FAT"/>
    <property type="match status" value="1"/>
</dbReference>
<evidence type="ECO:0000259" key="10">
    <source>
        <dbReference type="PROSITE" id="PS50290"/>
    </source>
</evidence>
<dbReference type="InterPro" id="IPR011009">
    <property type="entry name" value="Kinase-like_dom_sf"/>
</dbReference>
<evidence type="ECO:0000256" key="8">
    <source>
        <dbReference type="ARBA" id="ARBA00048679"/>
    </source>
</evidence>
<evidence type="ECO:0000259" key="12">
    <source>
        <dbReference type="PROSITE" id="PS51190"/>
    </source>
</evidence>
<organism evidence="13 14">
    <name type="scientific">Trypanosoma theileri</name>
    <dbReference type="NCBI Taxonomy" id="67003"/>
    <lineage>
        <taxon>Eukaryota</taxon>
        <taxon>Discoba</taxon>
        <taxon>Euglenozoa</taxon>
        <taxon>Kinetoplastea</taxon>
        <taxon>Metakinetoplastina</taxon>
        <taxon>Trypanosomatida</taxon>
        <taxon>Trypanosomatidae</taxon>
        <taxon>Trypanosoma</taxon>
    </lineage>
</organism>
<evidence type="ECO:0000256" key="9">
    <source>
        <dbReference type="RuleBase" id="RU364109"/>
    </source>
</evidence>
<dbReference type="InterPro" id="IPR014009">
    <property type="entry name" value="PIK_FAT"/>
</dbReference>
<keyword evidence="9" id="KW-0723">Serine/threonine-protein kinase</keyword>
<dbReference type="GO" id="GO:0005524">
    <property type="term" value="F:ATP binding"/>
    <property type="evidence" value="ECO:0007669"/>
    <property type="project" value="UniProtKB-KW"/>
</dbReference>
<keyword evidence="4 9" id="KW-0547">Nucleotide-binding</keyword>
<dbReference type="InterPro" id="IPR050517">
    <property type="entry name" value="DDR_Repair_Kinase"/>
</dbReference>
<dbReference type="InterPro" id="IPR016024">
    <property type="entry name" value="ARM-type_fold"/>
</dbReference>
<dbReference type="RefSeq" id="XP_028887911.1">
    <property type="nucleotide sequence ID" value="XM_029021403.1"/>
</dbReference>
<dbReference type="Gene3D" id="1.10.1070.11">
    <property type="entry name" value="Phosphatidylinositol 3-/4-kinase, catalytic domain"/>
    <property type="match status" value="1"/>
</dbReference>
<dbReference type="SUPFAM" id="SSF56112">
    <property type="entry name" value="Protein kinase-like (PK-like)"/>
    <property type="match status" value="1"/>
</dbReference>
<dbReference type="GO" id="GO:0005634">
    <property type="term" value="C:nucleus"/>
    <property type="evidence" value="ECO:0007669"/>
    <property type="project" value="TreeGrafter"/>
</dbReference>
<reference evidence="13 14" key="1">
    <citation type="submission" date="2017-03" db="EMBL/GenBank/DDBJ databases">
        <title>An alternative strategy for trypanosome survival in the mammalian bloodstream revealed through genome and transcriptome analysis of the ubiquitous bovine parasite Trypanosoma (Megatrypanum) theileri.</title>
        <authorList>
            <person name="Kelly S."/>
            <person name="Ivens A."/>
            <person name="Mott A."/>
            <person name="O'Neill E."/>
            <person name="Emms D."/>
            <person name="Macleod O."/>
            <person name="Voorheis P."/>
            <person name="Matthews J."/>
            <person name="Matthews K."/>
            <person name="Carrington M."/>
        </authorList>
    </citation>
    <scope>NUCLEOTIDE SEQUENCE [LARGE SCALE GENOMIC DNA]</scope>
    <source>
        <strain evidence="13">Edinburgh</strain>
    </source>
</reference>
<dbReference type="GO" id="GO:0031931">
    <property type="term" value="C:TORC1 complex"/>
    <property type="evidence" value="ECO:0007669"/>
    <property type="project" value="TreeGrafter"/>
</dbReference>
<comment type="caution">
    <text evidence="13">The sequence shown here is derived from an EMBL/GenBank/DDBJ whole genome shotgun (WGS) entry which is preliminary data.</text>
</comment>
<evidence type="ECO:0000313" key="14">
    <source>
        <dbReference type="Proteomes" id="UP000192257"/>
    </source>
</evidence>
<dbReference type="FunFam" id="3.30.1010.10:FF:000022">
    <property type="entry name" value="Serine/threonine-protein kinase TOR"/>
    <property type="match status" value="1"/>
</dbReference>
<dbReference type="EMBL" id="NBCO01000001">
    <property type="protein sequence ID" value="ORC93845.1"/>
    <property type="molecule type" value="Genomic_DNA"/>
</dbReference>
<proteinExistence type="inferred from homology"/>
<dbReference type="InterPro" id="IPR057564">
    <property type="entry name" value="HEAT_ATR"/>
</dbReference>
<dbReference type="InterPro" id="IPR003152">
    <property type="entry name" value="FATC_dom"/>
</dbReference>
<dbReference type="OrthoDB" id="381190at2759"/>
<dbReference type="Pfam" id="PF23593">
    <property type="entry name" value="HEAT_ATR"/>
    <property type="match status" value="1"/>
</dbReference>
<evidence type="ECO:0000256" key="3">
    <source>
        <dbReference type="ARBA" id="ARBA00022737"/>
    </source>
</evidence>
<dbReference type="InterPro" id="IPR024585">
    <property type="entry name" value="mTOR_dom"/>
</dbReference>
<feature type="domain" description="FAT" evidence="11">
    <location>
        <begin position="1287"/>
        <end position="1859"/>
    </location>
</feature>
<dbReference type="CDD" id="cd05169">
    <property type="entry name" value="PIKKc_TOR"/>
    <property type="match status" value="1"/>
</dbReference>
<dbReference type="InterPro" id="IPR036940">
    <property type="entry name" value="PI3/4_kinase_cat_sf"/>
</dbReference>
<dbReference type="InterPro" id="IPR003151">
    <property type="entry name" value="PIK-rel_kinase_FAT"/>
</dbReference>
<dbReference type="GO" id="GO:0031929">
    <property type="term" value="P:TOR signaling"/>
    <property type="evidence" value="ECO:0007669"/>
    <property type="project" value="TreeGrafter"/>
</dbReference>
<comment type="similarity">
    <text evidence="1 9">Belongs to the PI3/PI4-kinase family.</text>
</comment>
<dbReference type="PROSITE" id="PS51189">
    <property type="entry name" value="FAT"/>
    <property type="match status" value="1"/>
</dbReference>